<feature type="compositionally biased region" description="Basic and acidic residues" evidence="5">
    <location>
        <begin position="943"/>
        <end position="961"/>
    </location>
</feature>
<feature type="compositionally biased region" description="Basic and acidic residues" evidence="5">
    <location>
        <begin position="760"/>
        <end position="792"/>
    </location>
</feature>
<gene>
    <name evidence="7" type="primary">ORF199252</name>
</gene>
<feature type="compositionally biased region" description="Basic and acidic residues" evidence="5">
    <location>
        <begin position="1054"/>
        <end position="1076"/>
    </location>
</feature>
<feature type="compositionally biased region" description="Basic and acidic residues" evidence="5">
    <location>
        <begin position="1195"/>
        <end position="1209"/>
    </location>
</feature>
<keyword evidence="3 4" id="KW-0862">Zinc</keyword>
<feature type="compositionally biased region" description="Basic residues" evidence="5">
    <location>
        <begin position="384"/>
        <end position="402"/>
    </location>
</feature>
<dbReference type="GO" id="GO:0036396">
    <property type="term" value="C:RNA N6-methyladenosine methyltransferase complex"/>
    <property type="evidence" value="ECO:0007669"/>
    <property type="project" value="InterPro"/>
</dbReference>
<organism evidence="7">
    <name type="scientific">Arion vulgaris</name>
    <dbReference type="NCBI Taxonomy" id="1028688"/>
    <lineage>
        <taxon>Eukaryota</taxon>
        <taxon>Metazoa</taxon>
        <taxon>Spiralia</taxon>
        <taxon>Lophotrochozoa</taxon>
        <taxon>Mollusca</taxon>
        <taxon>Gastropoda</taxon>
        <taxon>Heterobranchia</taxon>
        <taxon>Euthyneura</taxon>
        <taxon>Panpulmonata</taxon>
        <taxon>Eupulmonata</taxon>
        <taxon>Stylommatophora</taxon>
        <taxon>Helicina</taxon>
        <taxon>Arionoidea</taxon>
        <taxon>Arionidae</taxon>
        <taxon>Arion</taxon>
    </lineage>
</organism>
<feature type="compositionally biased region" description="Basic and acidic residues" evidence="5">
    <location>
        <begin position="84"/>
        <end position="95"/>
    </location>
</feature>
<evidence type="ECO:0000256" key="4">
    <source>
        <dbReference type="PROSITE-ProRule" id="PRU00723"/>
    </source>
</evidence>
<feature type="compositionally biased region" description="Acidic residues" evidence="5">
    <location>
        <begin position="1210"/>
        <end position="1225"/>
    </location>
</feature>
<feature type="region of interest" description="Disordered" evidence="5">
    <location>
        <begin position="1195"/>
        <end position="1225"/>
    </location>
</feature>
<feature type="compositionally biased region" description="Basic and acidic residues" evidence="5">
    <location>
        <begin position="516"/>
        <end position="608"/>
    </location>
</feature>
<feature type="compositionally biased region" description="Basic and acidic residues" evidence="5">
    <location>
        <begin position="859"/>
        <end position="872"/>
    </location>
</feature>
<feature type="region of interest" description="Disordered" evidence="5">
    <location>
        <begin position="1"/>
        <end position="62"/>
    </location>
</feature>
<dbReference type="PROSITE" id="PS50103">
    <property type="entry name" value="ZF_C3H1"/>
    <property type="match status" value="1"/>
</dbReference>
<feature type="zinc finger region" description="C3H1-type" evidence="4">
    <location>
        <begin position="59"/>
        <end position="86"/>
    </location>
</feature>
<dbReference type="InterPro" id="IPR040427">
    <property type="entry name" value="Flacc"/>
</dbReference>
<evidence type="ECO:0000259" key="6">
    <source>
        <dbReference type="PROSITE" id="PS50103"/>
    </source>
</evidence>
<feature type="compositionally biased region" description="Basic residues" evidence="5">
    <location>
        <begin position="226"/>
        <end position="236"/>
    </location>
</feature>
<feature type="compositionally biased region" description="Basic and acidic residues" evidence="5">
    <location>
        <begin position="1023"/>
        <end position="1043"/>
    </location>
</feature>
<dbReference type="PANTHER" id="PTHR38563:SF1">
    <property type="entry name" value="FL(2)D-ASSOCIATED COMPLEX COMPONENT"/>
    <property type="match status" value="1"/>
</dbReference>
<dbReference type="InterPro" id="IPR000571">
    <property type="entry name" value="Znf_CCCH"/>
</dbReference>
<feature type="compositionally biased region" description="Basic and acidic residues" evidence="5">
    <location>
        <begin position="104"/>
        <end position="114"/>
    </location>
</feature>
<evidence type="ECO:0000256" key="5">
    <source>
        <dbReference type="SAM" id="MobiDB-lite"/>
    </source>
</evidence>
<feature type="compositionally biased region" description="Polar residues" evidence="5">
    <location>
        <begin position="962"/>
        <end position="971"/>
    </location>
</feature>
<feature type="compositionally biased region" description="Basic and acidic residues" evidence="5">
    <location>
        <begin position="165"/>
        <end position="178"/>
    </location>
</feature>
<evidence type="ECO:0000256" key="1">
    <source>
        <dbReference type="ARBA" id="ARBA00022723"/>
    </source>
</evidence>
<dbReference type="InterPro" id="IPR036855">
    <property type="entry name" value="Znf_CCCH_sf"/>
</dbReference>
<dbReference type="PANTHER" id="PTHR38563">
    <property type="entry name" value="FL(2)D-ASSOCIATED COMPLEX COMPONENT"/>
    <property type="match status" value="1"/>
</dbReference>
<feature type="compositionally biased region" description="Low complexity" evidence="5">
    <location>
        <begin position="403"/>
        <end position="421"/>
    </location>
</feature>
<dbReference type="GO" id="GO:0016556">
    <property type="term" value="P:mRNA modification"/>
    <property type="evidence" value="ECO:0007669"/>
    <property type="project" value="InterPro"/>
</dbReference>
<name>A0A0B7BPR6_9EUPU</name>
<feature type="compositionally biased region" description="Basic and acidic residues" evidence="5">
    <location>
        <begin position="198"/>
        <end position="218"/>
    </location>
</feature>
<feature type="compositionally biased region" description="Basic and acidic residues" evidence="5">
    <location>
        <begin position="632"/>
        <end position="646"/>
    </location>
</feature>
<protein>
    <recommendedName>
        <fullName evidence="6">C3H1-type domain-containing protein</fullName>
    </recommendedName>
</protein>
<keyword evidence="1 4" id="KW-0479">Metal-binding</keyword>
<feature type="compositionally biased region" description="Basic and acidic residues" evidence="5">
    <location>
        <begin position="1124"/>
        <end position="1133"/>
    </location>
</feature>
<feature type="compositionally biased region" description="Basic and acidic residues" evidence="5">
    <location>
        <begin position="902"/>
        <end position="914"/>
    </location>
</feature>
<reference evidence="7" key="1">
    <citation type="submission" date="2014-12" db="EMBL/GenBank/DDBJ databases">
        <title>Insight into the proteome of Arion vulgaris.</title>
        <authorList>
            <person name="Aradska J."/>
            <person name="Bulat T."/>
            <person name="Smidak R."/>
            <person name="Sarate P."/>
            <person name="Gangsoo J."/>
            <person name="Sialana F."/>
            <person name="Bilban M."/>
            <person name="Lubec G."/>
        </authorList>
    </citation>
    <scope>NUCLEOTIDE SEQUENCE</scope>
    <source>
        <tissue evidence="7">Skin</tissue>
    </source>
</reference>
<feature type="region of interest" description="Disordered" evidence="5">
    <location>
        <begin position="75"/>
        <end position="1086"/>
    </location>
</feature>
<evidence type="ECO:0000256" key="2">
    <source>
        <dbReference type="ARBA" id="ARBA00022771"/>
    </source>
</evidence>
<feature type="compositionally biased region" description="Basic and acidic residues" evidence="5">
    <location>
        <begin position="831"/>
        <end position="850"/>
    </location>
</feature>
<proteinExistence type="predicted"/>
<dbReference type="SMART" id="SM00356">
    <property type="entry name" value="ZnF_C3H1"/>
    <property type="match status" value="1"/>
</dbReference>
<feature type="compositionally biased region" description="Basic and acidic residues" evidence="5">
    <location>
        <begin position="475"/>
        <end position="507"/>
    </location>
</feature>
<feature type="domain" description="C3H1-type" evidence="6">
    <location>
        <begin position="59"/>
        <end position="86"/>
    </location>
</feature>
<feature type="compositionally biased region" description="Basic and acidic residues" evidence="5">
    <location>
        <begin position="143"/>
        <end position="152"/>
    </location>
</feature>
<feature type="non-terminal residue" evidence="7">
    <location>
        <position position="1"/>
    </location>
</feature>
<accession>A0A0B7BPR6</accession>
<evidence type="ECO:0000313" key="7">
    <source>
        <dbReference type="EMBL" id="CEK94160.1"/>
    </source>
</evidence>
<dbReference type="SUPFAM" id="SSF90229">
    <property type="entry name" value="CCCH zinc finger"/>
    <property type="match status" value="1"/>
</dbReference>
<feature type="compositionally biased region" description="Basic residues" evidence="5">
    <location>
        <begin position="295"/>
        <end position="307"/>
    </location>
</feature>
<feature type="compositionally biased region" description="Basic residues" evidence="5">
    <location>
        <begin position="179"/>
        <end position="197"/>
    </location>
</feature>
<dbReference type="GO" id="GO:0008270">
    <property type="term" value="F:zinc ion binding"/>
    <property type="evidence" value="ECO:0007669"/>
    <property type="project" value="UniProtKB-KW"/>
</dbReference>
<sequence>ATEDPKLKFLPRHLQITQPASSQKSKRRVTVEEENAGDEESDRRSVFDRLGPGGSQRVEKQKPCFEFQEHGKCQFGKNCNYSHAVKDRGKRDGNKSPDNLRLTFKGDKDKENKVRSQVVVRKAGGDSDDESGNESDSWSIDNLKQKRQEIQRALKALESGEEPPVEPKKSESESSLERSHKKKKDKTRKKEKKKHKKEVAEKEQPVEKPKENKRRHESEDEEIVPRKKRKKKNKEKKHIDEPPPPIVVDLVGKQKKGAQIKTGKGVELYDPNSPTPVAPIGSPDDNRTSSSSPKAKGKGKKKKKKQLKAVEAPKSKKLLSPLKKVLKKKGSESICSSKRSRSISRDTPPRRRSHSRSLSSSSSSSGSASPVRRRKPVRDISRDRGRKKSKSVEKRKKLRSTRRSVTLSTSTSSSSSPSSGADRGRRRNKKITHVRDRSVSQTKKTHTPVALASRKDLRAGKRKAGTSAESWQRNKNRDIEIKKGGSHSLERGKEKLREKKDDREVPRRNLSQAGRIVKEPQQDFRVKRRDVRDVKDGKNFNKDMGRPGDGRKGNRDVGKVDRGERRDENRERTGERDDHRGSSLNKERDRERDRRGGSLDRDREDRGRRNGGGFNAPHSQQVERVGRFPHGVIDDERDRRNFEEGGARYPPNDGPRMGQFQSDRGRLRGGFNRGSGRGGEHQGRGGREWDDRGRREGEGFREEWEGGRETRGGFGGYHDDGGRDFGALRDDRRGIGRDDRLLPHLGPWNDSNKPPLLGPDSRDRSLRGQGYREDYGNRDNIERRDWKQRESSQESSTQKLSREADVGQSGKGQISGDSRLKSAAKPTNDLPGKDKMATRDIRTKNAEKSDNAVLNVKSESVKAESPIARDEPSLATLFSQTETAPIKKKPAKSFGGRKSPKKTADDSKNVEKMKPGLAGRMAGGARRIPERKDLITSVGGAAGEKEAVVGGKKTDVQDKSRSLSPKGSQKSIDSHCSQSKTSRRSSRSPDSKKIPVKPPGNRFAPDLLKSPRKLSRSPAPSSGRERDRDRGKVEKPRIPDRGKKRERSRSHSRSGSESRHSSQSESHRDKRGRVSSDSESLPAKLVDGGDIAAAMLGDSIDDGQQDVFSEWSDDDETFNILIDGKSRKNQVEDLDKDEMDESSSSIPTFSPLINRYGEFRDLRMDQDMRISMDSLIEKPIYENIQNVKIVEDIQKEKPVKENARRKPEDEGYEEISSDENDLDDEGEKVIKRTIVSILAIDMASLMHSSKPKQDQGPVFQRFKAPSLFAEMGLSLNFAGENLYKEVQEVCQKGLEETARTEDKEDIKEEIKSDPVEAPYINTSSDSKAANSTDIKMSLELETSSVPSPTLTATALGGENVSTIKENPTLNEKIASISPKKLPLKRTVDPSKLLRSASANPSKPRFKLYGDTSAYHKLLKAKTEARSGLLSHFGMFRRALTARKDLDIRRQLCGIDPKYDQSAVYSSGSVDPDTFRQCLQIFRQKRSSLLAANMAPCVP</sequence>
<feature type="compositionally biased region" description="Low complexity" evidence="5">
    <location>
        <begin position="356"/>
        <end position="370"/>
    </location>
</feature>
<feature type="region of interest" description="Disordered" evidence="5">
    <location>
        <begin position="1123"/>
        <end position="1150"/>
    </location>
</feature>
<dbReference type="EMBL" id="HACG01047295">
    <property type="protein sequence ID" value="CEK94160.1"/>
    <property type="molecule type" value="Transcribed_RNA"/>
</dbReference>
<feature type="compositionally biased region" description="Basic and acidic residues" evidence="5">
    <location>
        <begin position="678"/>
        <end position="742"/>
    </location>
</feature>
<evidence type="ECO:0000256" key="3">
    <source>
        <dbReference type="ARBA" id="ARBA00022833"/>
    </source>
</evidence>
<keyword evidence="2 4" id="KW-0863">Zinc-finger</keyword>